<sequence>MQATLTRPTETATKAEPRQKPRRRRRWRTAGVTAATVLVIIWSVAPFLWLIRSSLSPVGEMTRIPPAWWPETVTFDNYVDLLVALFAPGDGTTTVQLIALGLQNSMIVCVAVTVLNVVLGFSAAYGFSRSKSRLWSAALNGLIVSRMVPTFAIIIPLFLVFSHLEIYDSFAGLVLAELAVTLPFSVWLMKSYLDTIDVELDEQARVDGASKPQVLRKVMLPAARPGVATAAIFTFLTSWNSFIFPLVLSSSPTVMTVQPQIAATYSDMRADYDVLFASTVLACVPPMILAFILQRQLTQGLLSGSMKG</sequence>
<evidence type="ECO:0000256" key="5">
    <source>
        <dbReference type="ARBA" id="ARBA00022989"/>
    </source>
</evidence>
<evidence type="ECO:0000256" key="4">
    <source>
        <dbReference type="ARBA" id="ARBA00022692"/>
    </source>
</evidence>
<comment type="similarity">
    <text evidence="7">Belongs to the binding-protein-dependent transport system permease family.</text>
</comment>
<evidence type="ECO:0000256" key="7">
    <source>
        <dbReference type="RuleBase" id="RU363032"/>
    </source>
</evidence>
<evidence type="ECO:0000313" key="10">
    <source>
        <dbReference type="EMBL" id="MFC0529872.1"/>
    </source>
</evidence>
<gene>
    <name evidence="10" type="ORF">ACFFIA_19615</name>
</gene>
<dbReference type="PANTHER" id="PTHR32243:SF18">
    <property type="entry name" value="INNER MEMBRANE ABC TRANSPORTER PERMEASE PROTEIN YCJP"/>
    <property type="match status" value="1"/>
</dbReference>
<evidence type="ECO:0000256" key="8">
    <source>
        <dbReference type="SAM" id="MobiDB-lite"/>
    </source>
</evidence>
<name>A0ABV6M596_9ACTN</name>
<comment type="caution">
    <text evidence="10">The sequence shown here is derived from an EMBL/GenBank/DDBJ whole genome shotgun (WGS) entry which is preliminary data.</text>
</comment>
<dbReference type="PROSITE" id="PS50928">
    <property type="entry name" value="ABC_TM1"/>
    <property type="match status" value="1"/>
</dbReference>
<feature type="transmembrane region" description="Helical" evidence="7">
    <location>
        <begin position="226"/>
        <end position="248"/>
    </location>
</feature>
<feature type="compositionally biased region" description="Polar residues" evidence="8">
    <location>
        <begin position="1"/>
        <end position="12"/>
    </location>
</feature>
<evidence type="ECO:0000256" key="1">
    <source>
        <dbReference type="ARBA" id="ARBA00004651"/>
    </source>
</evidence>
<feature type="region of interest" description="Disordered" evidence="8">
    <location>
        <begin position="1"/>
        <end position="26"/>
    </location>
</feature>
<feature type="transmembrane region" description="Helical" evidence="7">
    <location>
        <begin position="139"/>
        <end position="164"/>
    </location>
</feature>
<feature type="transmembrane region" description="Helical" evidence="7">
    <location>
        <begin position="105"/>
        <end position="127"/>
    </location>
</feature>
<comment type="subcellular location">
    <subcellularLocation>
        <location evidence="1 7">Cell membrane</location>
        <topology evidence="1 7">Multi-pass membrane protein</topology>
    </subcellularLocation>
</comment>
<dbReference type="SUPFAM" id="SSF161098">
    <property type="entry name" value="MetI-like"/>
    <property type="match status" value="1"/>
</dbReference>
<feature type="transmembrane region" description="Helical" evidence="7">
    <location>
        <begin position="30"/>
        <end position="51"/>
    </location>
</feature>
<evidence type="ECO:0000259" key="9">
    <source>
        <dbReference type="PROSITE" id="PS50928"/>
    </source>
</evidence>
<dbReference type="CDD" id="cd06261">
    <property type="entry name" value="TM_PBP2"/>
    <property type="match status" value="1"/>
</dbReference>
<feature type="transmembrane region" description="Helical" evidence="7">
    <location>
        <begin position="274"/>
        <end position="293"/>
    </location>
</feature>
<keyword evidence="11" id="KW-1185">Reference proteome</keyword>
<dbReference type="InterPro" id="IPR035906">
    <property type="entry name" value="MetI-like_sf"/>
</dbReference>
<dbReference type="EMBL" id="JBHLUH010000039">
    <property type="protein sequence ID" value="MFC0529872.1"/>
    <property type="molecule type" value="Genomic_DNA"/>
</dbReference>
<protein>
    <submittedName>
        <fullName evidence="10">Carbohydrate ABC transporter permease</fullName>
    </submittedName>
</protein>
<dbReference type="Proteomes" id="UP001589867">
    <property type="component" value="Unassembled WGS sequence"/>
</dbReference>
<evidence type="ECO:0000256" key="2">
    <source>
        <dbReference type="ARBA" id="ARBA00022448"/>
    </source>
</evidence>
<feature type="transmembrane region" description="Helical" evidence="7">
    <location>
        <begin position="170"/>
        <end position="189"/>
    </location>
</feature>
<keyword evidence="2 7" id="KW-0813">Transport</keyword>
<dbReference type="PANTHER" id="PTHR32243">
    <property type="entry name" value="MALTOSE TRANSPORT SYSTEM PERMEASE-RELATED"/>
    <property type="match status" value="1"/>
</dbReference>
<reference evidence="10 11" key="1">
    <citation type="submission" date="2024-09" db="EMBL/GenBank/DDBJ databases">
        <authorList>
            <person name="Sun Q."/>
            <person name="Mori K."/>
        </authorList>
    </citation>
    <scope>NUCLEOTIDE SEQUENCE [LARGE SCALE GENOMIC DNA]</scope>
    <source>
        <strain evidence="10 11">TBRC 3947</strain>
    </source>
</reference>
<keyword evidence="5 7" id="KW-1133">Transmembrane helix</keyword>
<accession>A0ABV6M596</accession>
<dbReference type="Pfam" id="PF00528">
    <property type="entry name" value="BPD_transp_1"/>
    <property type="match status" value="1"/>
</dbReference>
<evidence type="ECO:0000256" key="6">
    <source>
        <dbReference type="ARBA" id="ARBA00023136"/>
    </source>
</evidence>
<keyword evidence="4 7" id="KW-0812">Transmembrane</keyword>
<evidence type="ECO:0000256" key="3">
    <source>
        <dbReference type="ARBA" id="ARBA00022475"/>
    </source>
</evidence>
<keyword evidence="6 7" id="KW-0472">Membrane</keyword>
<dbReference type="InterPro" id="IPR000515">
    <property type="entry name" value="MetI-like"/>
</dbReference>
<feature type="domain" description="ABC transmembrane type-1" evidence="9">
    <location>
        <begin position="102"/>
        <end position="293"/>
    </location>
</feature>
<evidence type="ECO:0000313" key="11">
    <source>
        <dbReference type="Proteomes" id="UP001589867"/>
    </source>
</evidence>
<dbReference type="Gene3D" id="1.10.3720.10">
    <property type="entry name" value="MetI-like"/>
    <property type="match status" value="1"/>
</dbReference>
<organism evidence="10 11">
    <name type="scientific">Phytohabitans kaempferiae</name>
    <dbReference type="NCBI Taxonomy" id="1620943"/>
    <lineage>
        <taxon>Bacteria</taxon>
        <taxon>Bacillati</taxon>
        <taxon>Actinomycetota</taxon>
        <taxon>Actinomycetes</taxon>
        <taxon>Micromonosporales</taxon>
        <taxon>Micromonosporaceae</taxon>
    </lineage>
</organism>
<keyword evidence="3" id="KW-1003">Cell membrane</keyword>
<dbReference type="InterPro" id="IPR050901">
    <property type="entry name" value="BP-dep_ABC_trans_perm"/>
</dbReference>
<dbReference type="RefSeq" id="WP_377252939.1">
    <property type="nucleotide sequence ID" value="NZ_JBHLUH010000039.1"/>
</dbReference>
<proteinExistence type="inferred from homology"/>